<keyword evidence="2" id="KW-0472">Membrane</keyword>
<protein>
    <submittedName>
        <fullName evidence="3">Uncharacterized protein</fullName>
    </submittedName>
</protein>
<feature type="transmembrane region" description="Helical" evidence="2">
    <location>
        <begin position="12"/>
        <end position="39"/>
    </location>
</feature>
<evidence type="ECO:0000313" key="3">
    <source>
        <dbReference type="EMBL" id="CAE0405460.1"/>
    </source>
</evidence>
<sequence>MPRTAGDLMLAAVLALLSYAPFEYVAKTTLIIAAGLFIIDPIPPYSRLIALLSVGMVGLLSRVLRTWQEGQQEEEHEEGDGLAPTQQQQQQQLKASGKTESKKQI</sequence>
<dbReference type="EMBL" id="HBIM01004068">
    <property type="protein sequence ID" value="CAE0405460.1"/>
    <property type="molecule type" value="Transcribed_RNA"/>
</dbReference>
<evidence type="ECO:0000256" key="2">
    <source>
        <dbReference type="SAM" id="Phobius"/>
    </source>
</evidence>
<feature type="region of interest" description="Disordered" evidence="1">
    <location>
        <begin position="69"/>
        <end position="105"/>
    </location>
</feature>
<gene>
    <name evidence="3" type="ORF">ACOF00016_LOCUS3482</name>
</gene>
<dbReference type="AlphaFoldDB" id="A0A7S3P4Y8"/>
<proteinExistence type="predicted"/>
<organism evidence="3">
    <name type="scientific">Amphora coffeiformis</name>
    <dbReference type="NCBI Taxonomy" id="265554"/>
    <lineage>
        <taxon>Eukaryota</taxon>
        <taxon>Sar</taxon>
        <taxon>Stramenopiles</taxon>
        <taxon>Ochrophyta</taxon>
        <taxon>Bacillariophyta</taxon>
        <taxon>Bacillariophyceae</taxon>
        <taxon>Bacillariophycidae</taxon>
        <taxon>Thalassiophysales</taxon>
        <taxon>Catenulaceae</taxon>
        <taxon>Amphora</taxon>
    </lineage>
</organism>
<name>A0A7S3P4Y8_9STRA</name>
<accession>A0A7S3P4Y8</accession>
<feature type="compositionally biased region" description="Acidic residues" evidence="1">
    <location>
        <begin position="71"/>
        <end position="80"/>
    </location>
</feature>
<keyword evidence="2" id="KW-1133">Transmembrane helix</keyword>
<reference evidence="3" key="1">
    <citation type="submission" date="2021-01" db="EMBL/GenBank/DDBJ databases">
        <authorList>
            <person name="Corre E."/>
            <person name="Pelletier E."/>
            <person name="Niang G."/>
            <person name="Scheremetjew M."/>
            <person name="Finn R."/>
            <person name="Kale V."/>
            <person name="Holt S."/>
            <person name="Cochrane G."/>
            <person name="Meng A."/>
            <person name="Brown T."/>
            <person name="Cohen L."/>
        </authorList>
    </citation>
    <scope>NUCLEOTIDE SEQUENCE</scope>
    <source>
        <strain evidence="3">CCMP127</strain>
    </source>
</reference>
<evidence type="ECO:0000256" key="1">
    <source>
        <dbReference type="SAM" id="MobiDB-lite"/>
    </source>
</evidence>
<keyword evidence="2" id="KW-0812">Transmembrane</keyword>
<feature type="transmembrane region" description="Helical" evidence="2">
    <location>
        <begin position="45"/>
        <end position="64"/>
    </location>
</feature>